<dbReference type="InterPro" id="IPR000048">
    <property type="entry name" value="IQ_motif_EF-hand-BS"/>
</dbReference>
<dbReference type="CDD" id="cd23767">
    <property type="entry name" value="IQCD"/>
    <property type="match status" value="1"/>
</dbReference>
<accession>A0AAV1Z3Z7</accession>
<comment type="caution">
    <text evidence="2">The sequence shown here is derived from an EMBL/GenBank/DDBJ whole genome shotgun (WGS) entry which is preliminary data.</text>
</comment>
<evidence type="ECO:0000313" key="2">
    <source>
        <dbReference type="EMBL" id="CAL1266051.1"/>
    </source>
</evidence>
<name>A0AAV1Z3Z7_9ARAC</name>
<feature type="compositionally biased region" description="Basic and acidic residues" evidence="1">
    <location>
        <begin position="32"/>
        <end position="44"/>
    </location>
</feature>
<dbReference type="SMART" id="SM00015">
    <property type="entry name" value="IQ"/>
    <property type="match status" value="1"/>
</dbReference>
<feature type="non-terminal residue" evidence="2">
    <location>
        <position position="1"/>
    </location>
</feature>
<keyword evidence="3" id="KW-1185">Reference proteome</keyword>
<dbReference type="Gene3D" id="1.20.5.190">
    <property type="match status" value="1"/>
</dbReference>
<sequence length="160" mass="18441">QSYLRSPYGDGRSKPRSPSKRYSPERPASQKRYYEARHAQTRDRHRDRALLNLAATKIQAAFRGYMTRKEFWRQRERYRGLQSQNHSAHYRTDEYSLPSMTSIVDYSSVSALAANADPNVGLTTSLAPLDTSQRNHILRDLKSKLTFSDDMPTASQLQSE</sequence>
<gene>
    <name evidence="2" type="ORF">LARSCL_LOCUS2890</name>
</gene>
<evidence type="ECO:0000256" key="1">
    <source>
        <dbReference type="SAM" id="MobiDB-lite"/>
    </source>
</evidence>
<feature type="region of interest" description="Disordered" evidence="1">
    <location>
        <begin position="1"/>
        <end position="44"/>
    </location>
</feature>
<protein>
    <submittedName>
        <fullName evidence="2">Uncharacterized protein</fullName>
    </submittedName>
</protein>
<dbReference type="PROSITE" id="PS50096">
    <property type="entry name" value="IQ"/>
    <property type="match status" value="1"/>
</dbReference>
<evidence type="ECO:0000313" key="3">
    <source>
        <dbReference type="Proteomes" id="UP001497382"/>
    </source>
</evidence>
<dbReference type="AlphaFoldDB" id="A0AAV1Z3Z7"/>
<dbReference type="EMBL" id="CAXIEN010000020">
    <property type="protein sequence ID" value="CAL1266051.1"/>
    <property type="molecule type" value="Genomic_DNA"/>
</dbReference>
<dbReference type="Pfam" id="PF00612">
    <property type="entry name" value="IQ"/>
    <property type="match status" value="1"/>
</dbReference>
<reference evidence="2 3" key="1">
    <citation type="submission" date="2024-04" db="EMBL/GenBank/DDBJ databases">
        <authorList>
            <person name="Rising A."/>
            <person name="Reimegard J."/>
            <person name="Sonavane S."/>
            <person name="Akerstrom W."/>
            <person name="Nylinder S."/>
            <person name="Hedman E."/>
            <person name="Kallberg Y."/>
        </authorList>
    </citation>
    <scope>NUCLEOTIDE SEQUENCE [LARGE SCALE GENOMIC DNA]</scope>
</reference>
<proteinExistence type="predicted"/>
<dbReference type="Proteomes" id="UP001497382">
    <property type="component" value="Unassembled WGS sequence"/>
</dbReference>
<organism evidence="2 3">
    <name type="scientific">Larinioides sclopetarius</name>
    <dbReference type="NCBI Taxonomy" id="280406"/>
    <lineage>
        <taxon>Eukaryota</taxon>
        <taxon>Metazoa</taxon>
        <taxon>Ecdysozoa</taxon>
        <taxon>Arthropoda</taxon>
        <taxon>Chelicerata</taxon>
        <taxon>Arachnida</taxon>
        <taxon>Araneae</taxon>
        <taxon>Araneomorphae</taxon>
        <taxon>Entelegynae</taxon>
        <taxon>Araneoidea</taxon>
        <taxon>Araneidae</taxon>
        <taxon>Larinioides</taxon>
    </lineage>
</organism>
<feature type="non-terminal residue" evidence="2">
    <location>
        <position position="160"/>
    </location>
</feature>